<evidence type="ECO:0000256" key="2">
    <source>
        <dbReference type="SAM" id="SignalP"/>
    </source>
</evidence>
<proteinExistence type="predicted"/>
<sequence length="190" mass="19781">MSRAPRAPRHARATTSALALLSAAALLSTTACSSESGDDTRPGRSAEQTPAKAKANEAGGGREGRDSLDGDAPRELAYRAPGPVTDGVVLRQNRTRGSAHLEFRAARKDEGGALSVTVSCEGKGTIEVVLRPMGNSFPMECLDDEVTSISNEFAVDDAERAGTVSVTATSGVQWSLSMGRGEPTEQDFSG</sequence>
<feature type="region of interest" description="Disordered" evidence="1">
    <location>
        <begin position="30"/>
        <end position="88"/>
    </location>
</feature>
<accession>A0A927L578</accession>
<reference evidence="3" key="1">
    <citation type="submission" date="2020-09" db="EMBL/GenBank/DDBJ databases">
        <title>Streptomyces canutascabiei sp. nov., which causes potato common scab and is distributed across the world.</title>
        <authorList>
            <person name="Nguyen H.P."/>
            <person name="Weisberg A.J."/>
            <person name="Chang J.H."/>
            <person name="Clarke C.R."/>
        </authorList>
    </citation>
    <scope>NUCLEOTIDE SEQUENCE</scope>
    <source>
        <strain evidence="3">ID-01-6.2a</strain>
    </source>
</reference>
<dbReference type="Proteomes" id="UP000661025">
    <property type="component" value="Unassembled WGS sequence"/>
</dbReference>
<name>A0A927L578_9ACTN</name>
<feature type="chain" id="PRO_5037249804" description="Lipoprotein" evidence="2">
    <location>
        <begin position="34"/>
        <end position="190"/>
    </location>
</feature>
<comment type="caution">
    <text evidence="3">The sequence shown here is derived from an EMBL/GenBank/DDBJ whole genome shotgun (WGS) entry which is preliminary data.</text>
</comment>
<protein>
    <recommendedName>
        <fullName evidence="5">Lipoprotein</fullName>
    </recommendedName>
</protein>
<feature type="compositionally biased region" description="Basic and acidic residues" evidence="1">
    <location>
        <begin position="60"/>
        <end position="77"/>
    </location>
</feature>
<evidence type="ECO:0000313" key="4">
    <source>
        <dbReference type="Proteomes" id="UP000661025"/>
    </source>
</evidence>
<dbReference type="PROSITE" id="PS51257">
    <property type="entry name" value="PROKAR_LIPOPROTEIN"/>
    <property type="match status" value="1"/>
</dbReference>
<evidence type="ECO:0008006" key="5">
    <source>
        <dbReference type="Google" id="ProtNLM"/>
    </source>
</evidence>
<keyword evidence="2" id="KW-0732">Signal</keyword>
<dbReference type="EMBL" id="JACYXT010000006">
    <property type="protein sequence ID" value="MBD9725076.1"/>
    <property type="molecule type" value="Genomic_DNA"/>
</dbReference>
<dbReference type="RefSeq" id="WP_192361819.1">
    <property type="nucleotide sequence ID" value="NZ_CP119182.1"/>
</dbReference>
<evidence type="ECO:0000256" key="1">
    <source>
        <dbReference type="SAM" id="MobiDB-lite"/>
    </source>
</evidence>
<dbReference type="AlphaFoldDB" id="A0A927L578"/>
<feature type="signal peptide" evidence="2">
    <location>
        <begin position="1"/>
        <end position="33"/>
    </location>
</feature>
<organism evidence="3 4">
    <name type="scientific">Streptomyces caniscabiei</name>
    <dbReference type="NCBI Taxonomy" id="2746961"/>
    <lineage>
        <taxon>Bacteria</taxon>
        <taxon>Bacillati</taxon>
        <taxon>Actinomycetota</taxon>
        <taxon>Actinomycetes</taxon>
        <taxon>Kitasatosporales</taxon>
        <taxon>Streptomycetaceae</taxon>
        <taxon>Streptomyces</taxon>
    </lineage>
</organism>
<dbReference type="GeneID" id="79932895"/>
<gene>
    <name evidence="3" type="ORF">IHE70_17980</name>
</gene>
<evidence type="ECO:0000313" key="3">
    <source>
        <dbReference type="EMBL" id="MBD9725076.1"/>
    </source>
</evidence>